<dbReference type="PANTHER" id="PTHR10869">
    <property type="entry name" value="PROLYL 4-HYDROXYLASE ALPHA SUBUNIT"/>
    <property type="match status" value="1"/>
</dbReference>
<feature type="non-terminal residue" evidence="4">
    <location>
        <position position="1"/>
    </location>
</feature>
<dbReference type="EMBL" id="CAJNYT010004671">
    <property type="protein sequence ID" value="CAF3679296.1"/>
    <property type="molecule type" value="Genomic_DNA"/>
</dbReference>
<comment type="caution">
    <text evidence="4">The sequence shown here is derived from an EMBL/GenBank/DDBJ whole genome shotgun (WGS) entry which is preliminary data.</text>
</comment>
<dbReference type="GO" id="GO:0005783">
    <property type="term" value="C:endoplasmic reticulum"/>
    <property type="evidence" value="ECO:0007669"/>
    <property type="project" value="TreeGrafter"/>
</dbReference>
<dbReference type="GO" id="GO:0004656">
    <property type="term" value="F:procollagen-proline 4-dioxygenase activity"/>
    <property type="evidence" value="ECO:0007669"/>
    <property type="project" value="TreeGrafter"/>
</dbReference>
<name>A0A818TAV9_9BILA</name>
<dbReference type="GO" id="GO:0031418">
    <property type="term" value="F:L-ascorbic acid binding"/>
    <property type="evidence" value="ECO:0007669"/>
    <property type="project" value="UniProtKB-KW"/>
</dbReference>
<evidence type="ECO:0000313" key="4">
    <source>
        <dbReference type="EMBL" id="CAF3679296.1"/>
    </source>
</evidence>
<keyword evidence="1" id="KW-0479">Metal-binding</keyword>
<organism evidence="4 5">
    <name type="scientific">Rotaria socialis</name>
    <dbReference type="NCBI Taxonomy" id="392032"/>
    <lineage>
        <taxon>Eukaryota</taxon>
        <taxon>Metazoa</taxon>
        <taxon>Spiralia</taxon>
        <taxon>Gnathifera</taxon>
        <taxon>Rotifera</taxon>
        <taxon>Eurotatoria</taxon>
        <taxon>Bdelloidea</taxon>
        <taxon>Philodinida</taxon>
        <taxon>Philodinidae</taxon>
        <taxon>Rotaria</taxon>
    </lineage>
</organism>
<evidence type="ECO:0000256" key="1">
    <source>
        <dbReference type="ARBA" id="ARBA00022723"/>
    </source>
</evidence>
<dbReference type="Gene3D" id="2.60.120.620">
    <property type="entry name" value="q2cbj1_9rhob like domain"/>
    <property type="match status" value="1"/>
</dbReference>
<proteinExistence type="predicted"/>
<accession>A0A818TAV9</accession>
<dbReference type="Proteomes" id="UP000663872">
    <property type="component" value="Unassembled WGS sequence"/>
</dbReference>
<keyword evidence="3" id="KW-0408">Iron</keyword>
<sequence>MDEKQQNDDFNTSDHADSVVNTLEQSSIQHSSMNNKSFLVKNPRVDDKLELEVRQIYEKLCRQEQAQLSHERQATLFCRYRHNNHPYLLLRPVKEEQVLDEPAVFLFHDVVSDSDIEKVKALAIPRMSDVEWGGATIFPVSGGYIAPKKISAAFWYNLHASGETDYRTLHAGQYCLVYDFPN</sequence>
<dbReference type="PANTHER" id="PTHR10869:SF244">
    <property type="entry name" value="PROLYL 4-HYDROXYLASE SUBUNIT ALPHA-2"/>
    <property type="match status" value="1"/>
</dbReference>
<evidence type="ECO:0000313" key="5">
    <source>
        <dbReference type="Proteomes" id="UP000663872"/>
    </source>
</evidence>
<protein>
    <submittedName>
        <fullName evidence="4">Uncharacterized protein</fullName>
    </submittedName>
</protein>
<dbReference type="InterPro" id="IPR045054">
    <property type="entry name" value="P4HA-like"/>
</dbReference>
<reference evidence="4" key="1">
    <citation type="submission" date="2021-02" db="EMBL/GenBank/DDBJ databases">
        <authorList>
            <person name="Nowell W R."/>
        </authorList>
    </citation>
    <scope>NUCLEOTIDE SEQUENCE</scope>
</reference>
<feature type="non-terminal residue" evidence="4">
    <location>
        <position position="182"/>
    </location>
</feature>
<evidence type="ECO:0000256" key="2">
    <source>
        <dbReference type="ARBA" id="ARBA00022896"/>
    </source>
</evidence>
<dbReference type="AlphaFoldDB" id="A0A818TAV9"/>
<keyword evidence="2" id="KW-0847">Vitamin C</keyword>
<dbReference type="GO" id="GO:0046872">
    <property type="term" value="F:metal ion binding"/>
    <property type="evidence" value="ECO:0007669"/>
    <property type="project" value="UniProtKB-KW"/>
</dbReference>
<gene>
    <name evidence="4" type="ORF">GRG538_LOCUS26905</name>
</gene>
<evidence type="ECO:0000256" key="3">
    <source>
        <dbReference type="ARBA" id="ARBA00023004"/>
    </source>
</evidence>